<feature type="domain" description="HPt" evidence="22">
    <location>
        <begin position="984"/>
        <end position="1075"/>
    </location>
</feature>
<dbReference type="InterPro" id="IPR036097">
    <property type="entry name" value="HisK_dim/P_sf"/>
</dbReference>
<organism evidence="23 24">
    <name type="scientific">Rahnella woolbedingensis</name>
    <dbReference type="NCBI Taxonomy" id="1510574"/>
    <lineage>
        <taxon>Bacteria</taxon>
        <taxon>Pseudomonadati</taxon>
        <taxon>Pseudomonadota</taxon>
        <taxon>Gammaproteobacteria</taxon>
        <taxon>Enterobacterales</taxon>
        <taxon>Yersiniaceae</taxon>
        <taxon>Rahnella</taxon>
    </lineage>
</organism>
<evidence type="ECO:0000313" key="24">
    <source>
        <dbReference type="Proteomes" id="UP000284908"/>
    </source>
</evidence>
<keyword evidence="7" id="KW-0808">Transferase</keyword>
<keyword evidence="10" id="KW-0547">Nucleotide-binding</keyword>
<dbReference type="SUPFAM" id="SSF55874">
    <property type="entry name" value="ATPase domain of HSP90 chaperone/DNA topoisomerase II/histidine kinase"/>
    <property type="match status" value="1"/>
</dbReference>
<dbReference type="SMART" id="SM00448">
    <property type="entry name" value="REC"/>
    <property type="match status" value="1"/>
</dbReference>
<keyword evidence="6 17" id="KW-0597">Phosphoprotein</keyword>
<dbReference type="Pfam" id="PF02518">
    <property type="entry name" value="HATPase_c"/>
    <property type="match status" value="1"/>
</dbReference>
<evidence type="ECO:0000256" key="13">
    <source>
        <dbReference type="ARBA" id="ARBA00022989"/>
    </source>
</evidence>
<feature type="modified residue" description="Phosphohistidine" evidence="16">
    <location>
        <position position="1023"/>
    </location>
</feature>
<reference evidence="23 24" key="1">
    <citation type="submission" date="2018-09" db="EMBL/GenBank/DDBJ databases">
        <authorList>
            <person name="Le Fleche-Mateos A."/>
        </authorList>
    </citation>
    <scope>NUCLEOTIDE SEQUENCE [LARGE SCALE GENOMIC DNA]</scope>
    <source>
        <strain evidence="23 24">DSM 27399</strain>
    </source>
</reference>
<dbReference type="PROSITE" id="PS50894">
    <property type="entry name" value="HPT"/>
    <property type="match status" value="1"/>
</dbReference>
<keyword evidence="14" id="KW-0902">Two-component regulatory system</keyword>
<evidence type="ECO:0000313" key="23">
    <source>
        <dbReference type="EMBL" id="RJT44359.1"/>
    </source>
</evidence>
<dbReference type="InterPro" id="IPR049871">
    <property type="entry name" value="BvgS-like_periplasmic2"/>
</dbReference>
<evidence type="ECO:0000256" key="8">
    <source>
        <dbReference type="ARBA" id="ARBA00022692"/>
    </source>
</evidence>
<dbReference type="PRINTS" id="PR00344">
    <property type="entry name" value="BCTRLSENSOR"/>
</dbReference>
<accession>A0A419N9B3</accession>
<evidence type="ECO:0000256" key="15">
    <source>
        <dbReference type="ARBA" id="ARBA00023136"/>
    </source>
</evidence>
<dbReference type="GO" id="GO:0005886">
    <property type="term" value="C:plasma membrane"/>
    <property type="evidence" value="ECO:0007669"/>
    <property type="project" value="UniProtKB-SubCell"/>
</dbReference>
<dbReference type="FunFam" id="3.30.565.10:FF:000010">
    <property type="entry name" value="Sensor histidine kinase RcsC"/>
    <property type="match status" value="1"/>
</dbReference>
<evidence type="ECO:0000256" key="6">
    <source>
        <dbReference type="ARBA" id="ARBA00022553"/>
    </source>
</evidence>
<dbReference type="PROSITE" id="PS50109">
    <property type="entry name" value="HIS_KIN"/>
    <property type="match status" value="1"/>
</dbReference>
<dbReference type="GO" id="GO:0009927">
    <property type="term" value="F:histidine phosphotransfer kinase activity"/>
    <property type="evidence" value="ECO:0007669"/>
    <property type="project" value="TreeGrafter"/>
</dbReference>
<dbReference type="Gene3D" id="3.40.50.2300">
    <property type="match status" value="1"/>
</dbReference>
<dbReference type="Gene3D" id="1.20.120.160">
    <property type="entry name" value="HPT domain"/>
    <property type="match status" value="1"/>
</dbReference>
<dbReference type="OrthoDB" id="9770795at2"/>
<sequence>MKKTFFKAGITALLLFAGLALYDTSVPAAEPSADVNLLSRSPQLAHPPSQQFNARQQAWLAGKPKLVVGVALPQYPPFTVINNKSEFEGITADYVGLLSTLLEKDVQVKVFNNLVSAQSALQKHEIDLLGSVTQYEQYRRPFLLSDPYASEQAILATRTNEKRPLPPGLSDRKVAMAEGYLPIDWVKKQYPLAHVTAYPSYQQAIGAVAFGEADVFLGDLYPINRNFLNNIRVVNFANFPTRSLSFAVAVDNPTLLEIVNIALSDVSTEERLNVLQRWHVGRSASVLSQQVFELTEEEKQWITRHPKVTVAAIDGFAPLTFTDDDDNYRGITIDMLSQIRLRTGLDFEIKSADSVSEMMQMLSHGSADMIGALTPSPQRQSGLTFSRPYLTSAFVLVTRQTKGAPRSLAEMSGKKLAVISGSDINENLQAQYPQTKLVNASSAVDALSMLNNGDVDAAINTLSNSEYQIARFYKNRMRITATLGETPAYLSFAVPANSPVLLSIIDKVMLSIPPDEMDVIGNLWRPNNMVSGENFWRDNRLYILGGGGTALVVILIAVLWAGWLRRQIAFKNRIQLALNLAKDQAEQANLAKTTFLSTMSHEIRTPLNAVIGMLEMARKAGEKNRVDMQALDVAYDSANGLVELLGDILDIARIESGKLNLEPQLTNIQPVSEAVIRVFSGLAEQKNLSLALDIAPLPVPDMLIDPLRFKQILSNLLSNAIKFTEHGGVTVKISFTPDEPSQRWKITLTVTDTGKGISEEDQKKLFAPFSQVGRHESQALRGTGLGLIICKTLCEKMDGQISLHSAPLRGTRIVAEVFAAMTDGSQKAAEAGLATPQAAEKRALNILIADDFPANLLLLTKQLHFLGHQVTQARDGAEALEKWCYEGHFDVVITDIRMPGLTGYQLAQAIREEESKRQAPPCMLLGFTANAQNDERERCMQSGMDECMFKPSTLEDLQQALSSAGTPYSGGAEPGNLLKLTGGDESLATQLQAEITASHQEDILTLTIALAEDDRQNLAELAHKIKGGARITGSQELVSACEHLEEACHQESREQILLAGQHLLRILRKRSLSEF</sequence>
<evidence type="ECO:0000256" key="5">
    <source>
        <dbReference type="ARBA" id="ARBA00022519"/>
    </source>
</evidence>
<proteinExistence type="predicted"/>
<evidence type="ECO:0000256" key="9">
    <source>
        <dbReference type="ARBA" id="ARBA00022729"/>
    </source>
</evidence>
<dbReference type="SUPFAM" id="SSF53850">
    <property type="entry name" value="Periplasmic binding protein-like II"/>
    <property type="match status" value="2"/>
</dbReference>
<feature type="modified residue" description="4-aspartylphosphate" evidence="17">
    <location>
        <position position="895"/>
    </location>
</feature>
<dbReference type="AlphaFoldDB" id="A0A419N9B3"/>
<keyword evidence="9 19" id="KW-0732">Signal</keyword>
<dbReference type="InterPro" id="IPR036641">
    <property type="entry name" value="HPT_dom_sf"/>
</dbReference>
<keyword evidence="24" id="KW-1185">Reference proteome</keyword>
<dbReference type="CDD" id="cd00082">
    <property type="entry name" value="HisKA"/>
    <property type="match status" value="1"/>
</dbReference>
<dbReference type="GO" id="GO:0005524">
    <property type="term" value="F:ATP binding"/>
    <property type="evidence" value="ECO:0007669"/>
    <property type="project" value="UniProtKB-KW"/>
</dbReference>
<comment type="catalytic activity">
    <reaction evidence="1">
        <text>ATP + protein L-histidine = ADP + protein N-phospho-L-histidine.</text>
        <dbReference type="EC" id="2.7.13.3"/>
    </reaction>
</comment>
<feature type="domain" description="Histidine kinase" evidence="20">
    <location>
        <begin position="598"/>
        <end position="821"/>
    </location>
</feature>
<feature type="transmembrane region" description="Helical" evidence="18">
    <location>
        <begin position="541"/>
        <end position="564"/>
    </location>
</feature>
<dbReference type="RefSeq" id="WP_120132871.1">
    <property type="nucleotide sequence ID" value="NZ_RAHH01000011.1"/>
</dbReference>
<dbReference type="Pfam" id="PF01627">
    <property type="entry name" value="Hpt"/>
    <property type="match status" value="1"/>
</dbReference>
<dbReference type="SUPFAM" id="SSF47226">
    <property type="entry name" value="Histidine-containing phosphotransfer domain, HPT domain"/>
    <property type="match status" value="1"/>
</dbReference>
<evidence type="ECO:0000256" key="1">
    <source>
        <dbReference type="ARBA" id="ARBA00000085"/>
    </source>
</evidence>
<dbReference type="SUPFAM" id="SSF47384">
    <property type="entry name" value="Homodimeric domain of signal transducing histidine kinase"/>
    <property type="match status" value="1"/>
</dbReference>
<dbReference type="Gene3D" id="1.10.287.130">
    <property type="match status" value="1"/>
</dbReference>
<evidence type="ECO:0000256" key="3">
    <source>
        <dbReference type="ARBA" id="ARBA00012438"/>
    </source>
</evidence>
<keyword evidence="5" id="KW-0997">Cell inner membrane</keyword>
<dbReference type="InterPro" id="IPR003661">
    <property type="entry name" value="HisK_dim/P_dom"/>
</dbReference>
<dbReference type="SMART" id="SM00388">
    <property type="entry name" value="HisKA"/>
    <property type="match status" value="1"/>
</dbReference>
<dbReference type="PANTHER" id="PTHR43047:SF72">
    <property type="entry name" value="OSMOSENSING HISTIDINE PROTEIN KINASE SLN1"/>
    <property type="match status" value="1"/>
</dbReference>
<dbReference type="CDD" id="cd13707">
    <property type="entry name" value="PBP2_BvgS_D2"/>
    <property type="match status" value="1"/>
</dbReference>
<dbReference type="SUPFAM" id="SSF52172">
    <property type="entry name" value="CheY-like"/>
    <property type="match status" value="1"/>
</dbReference>
<dbReference type="InterPro" id="IPR004358">
    <property type="entry name" value="Sig_transdc_His_kin-like_C"/>
</dbReference>
<name>A0A419N9B3_9GAMM</name>
<evidence type="ECO:0000259" key="20">
    <source>
        <dbReference type="PROSITE" id="PS50109"/>
    </source>
</evidence>
<keyword evidence="4" id="KW-1003">Cell membrane</keyword>
<dbReference type="Pfam" id="PF00072">
    <property type="entry name" value="Response_reg"/>
    <property type="match status" value="1"/>
</dbReference>
<evidence type="ECO:0000256" key="2">
    <source>
        <dbReference type="ARBA" id="ARBA00004429"/>
    </source>
</evidence>
<dbReference type="SMART" id="SM00062">
    <property type="entry name" value="PBPb"/>
    <property type="match status" value="2"/>
</dbReference>
<dbReference type="CDD" id="cd13705">
    <property type="entry name" value="PBP2_BvgS_D1"/>
    <property type="match status" value="1"/>
</dbReference>
<dbReference type="InterPro" id="IPR011006">
    <property type="entry name" value="CheY-like_superfamily"/>
</dbReference>
<dbReference type="InterPro" id="IPR003594">
    <property type="entry name" value="HATPase_dom"/>
</dbReference>
<evidence type="ECO:0000256" key="4">
    <source>
        <dbReference type="ARBA" id="ARBA00022475"/>
    </source>
</evidence>
<dbReference type="EC" id="2.7.13.3" evidence="3"/>
<dbReference type="CDD" id="cd00088">
    <property type="entry name" value="HPT"/>
    <property type="match status" value="1"/>
</dbReference>
<protein>
    <recommendedName>
        <fullName evidence="3">histidine kinase</fullName>
        <ecNumber evidence="3">2.7.13.3</ecNumber>
    </recommendedName>
</protein>
<evidence type="ECO:0000256" key="14">
    <source>
        <dbReference type="ARBA" id="ARBA00023012"/>
    </source>
</evidence>
<evidence type="ECO:0000256" key="19">
    <source>
        <dbReference type="SAM" id="SignalP"/>
    </source>
</evidence>
<evidence type="ECO:0000256" key="10">
    <source>
        <dbReference type="ARBA" id="ARBA00022741"/>
    </source>
</evidence>
<dbReference type="SMART" id="SM00387">
    <property type="entry name" value="HATPase_c"/>
    <property type="match status" value="1"/>
</dbReference>
<keyword evidence="11" id="KW-0418">Kinase</keyword>
<dbReference type="InterPro" id="IPR001789">
    <property type="entry name" value="Sig_transdc_resp-reg_receiver"/>
</dbReference>
<keyword evidence="15 18" id="KW-0472">Membrane</keyword>
<evidence type="ECO:0000259" key="22">
    <source>
        <dbReference type="PROSITE" id="PS50894"/>
    </source>
</evidence>
<gene>
    <name evidence="23" type="ORF">D6C13_11460</name>
</gene>
<feature type="chain" id="PRO_5019079151" description="histidine kinase" evidence="19">
    <location>
        <begin position="29"/>
        <end position="1075"/>
    </location>
</feature>
<comment type="subcellular location">
    <subcellularLocation>
        <location evidence="2">Cell inner membrane</location>
        <topology evidence="2">Multi-pass membrane protein</topology>
    </subcellularLocation>
</comment>
<dbReference type="InterPro" id="IPR005467">
    <property type="entry name" value="His_kinase_dom"/>
</dbReference>
<evidence type="ECO:0000259" key="21">
    <source>
        <dbReference type="PROSITE" id="PS50110"/>
    </source>
</evidence>
<evidence type="ECO:0000256" key="18">
    <source>
        <dbReference type="SAM" id="Phobius"/>
    </source>
</evidence>
<evidence type="ECO:0000256" key="12">
    <source>
        <dbReference type="ARBA" id="ARBA00022840"/>
    </source>
</evidence>
<evidence type="ECO:0000256" key="16">
    <source>
        <dbReference type="PROSITE-ProRule" id="PRU00110"/>
    </source>
</evidence>
<dbReference type="InterPro" id="IPR049870">
    <property type="entry name" value="BvgS-like_periplasmic1"/>
</dbReference>
<keyword evidence="13 18" id="KW-1133">Transmembrane helix</keyword>
<keyword evidence="12" id="KW-0067">ATP-binding</keyword>
<dbReference type="Pfam" id="PF00512">
    <property type="entry name" value="HisKA"/>
    <property type="match status" value="1"/>
</dbReference>
<dbReference type="Gene3D" id="3.30.565.10">
    <property type="entry name" value="Histidine kinase-like ATPase, C-terminal domain"/>
    <property type="match status" value="1"/>
</dbReference>
<evidence type="ECO:0000256" key="17">
    <source>
        <dbReference type="PROSITE-ProRule" id="PRU00169"/>
    </source>
</evidence>
<evidence type="ECO:0000256" key="7">
    <source>
        <dbReference type="ARBA" id="ARBA00022679"/>
    </source>
</evidence>
<dbReference type="Gene3D" id="3.40.190.10">
    <property type="entry name" value="Periplasmic binding protein-like II"/>
    <property type="match status" value="4"/>
</dbReference>
<feature type="domain" description="Response regulatory" evidence="21">
    <location>
        <begin position="845"/>
        <end position="965"/>
    </location>
</feature>
<dbReference type="EMBL" id="RAHH01000011">
    <property type="protein sequence ID" value="RJT44359.1"/>
    <property type="molecule type" value="Genomic_DNA"/>
</dbReference>
<dbReference type="Proteomes" id="UP000284908">
    <property type="component" value="Unassembled WGS sequence"/>
</dbReference>
<dbReference type="InterPro" id="IPR036890">
    <property type="entry name" value="HATPase_C_sf"/>
</dbReference>
<dbReference type="PANTHER" id="PTHR43047">
    <property type="entry name" value="TWO-COMPONENT HISTIDINE PROTEIN KINASE"/>
    <property type="match status" value="1"/>
</dbReference>
<evidence type="ECO:0000256" key="11">
    <source>
        <dbReference type="ARBA" id="ARBA00022777"/>
    </source>
</evidence>
<keyword evidence="8 18" id="KW-0812">Transmembrane</keyword>
<dbReference type="Pfam" id="PF00497">
    <property type="entry name" value="SBP_bac_3"/>
    <property type="match status" value="2"/>
</dbReference>
<comment type="caution">
    <text evidence="23">The sequence shown here is derived from an EMBL/GenBank/DDBJ whole genome shotgun (WGS) entry which is preliminary data.</text>
</comment>
<dbReference type="GO" id="GO:0000155">
    <property type="term" value="F:phosphorelay sensor kinase activity"/>
    <property type="evidence" value="ECO:0007669"/>
    <property type="project" value="InterPro"/>
</dbReference>
<feature type="signal peptide" evidence="19">
    <location>
        <begin position="1"/>
        <end position="28"/>
    </location>
</feature>
<dbReference type="PROSITE" id="PS50110">
    <property type="entry name" value="RESPONSE_REGULATORY"/>
    <property type="match status" value="1"/>
</dbReference>
<dbReference type="CDD" id="cd17546">
    <property type="entry name" value="REC_hyHK_CKI1_RcsC-like"/>
    <property type="match status" value="1"/>
</dbReference>
<dbReference type="InterPro" id="IPR001638">
    <property type="entry name" value="Solute-binding_3/MltF_N"/>
</dbReference>
<dbReference type="InterPro" id="IPR008207">
    <property type="entry name" value="Sig_transdc_His_kin_Hpt_dom"/>
</dbReference>
<dbReference type="CDD" id="cd16922">
    <property type="entry name" value="HATPase_EvgS-ArcB-TorS-like"/>
    <property type="match status" value="1"/>
</dbReference>